<feature type="compositionally biased region" description="Low complexity" evidence="2">
    <location>
        <begin position="7"/>
        <end position="21"/>
    </location>
</feature>
<dbReference type="InterPro" id="IPR012337">
    <property type="entry name" value="RNaseH-like_sf"/>
</dbReference>
<dbReference type="PRINTS" id="PR01217">
    <property type="entry name" value="PRICHEXTENSN"/>
</dbReference>
<proteinExistence type="predicted"/>
<dbReference type="Pfam" id="PF01612">
    <property type="entry name" value="DNA_pol_A_exo1"/>
    <property type="match status" value="1"/>
</dbReference>
<organism evidence="4 5">
    <name type="scientific">Petrolisthes cinctipes</name>
    <name type="common">Flat porcelain crab</name>
    <dbReference type="NCBI Taxonomy" id="88211"/>
    <lineage>
        <taxon>Eukaryota</taxon>
        <taxon>Metazoa</taxon>
        <taxon>Ecdysozoa</taxon>
        <taxon>Arthropoda</taxon>
        <taxon>Crustacea</taxon>
        <taxon>Multicrustacea</taxon>
        <taxon>Malacostraca</taxon>
        <taxon>Eumalacostraca</taxon>
        <taxon>Eucarida</taxon>
        <taxon>Decapoda</taxon>
        <taxon>Pleocyemata</taxon>
        <taxon>Anomura</taxon>
        <taxon>Galatheoidea</taxon>
        <taxon>Porcellanidae</taxon>
        <taxon>Petrolisthes</taxon>
    </lineage>
</organism>
<dbReference type="InterPro" id="IPR036397">
    <property type="entry name" value="RNaseH_sf"/>
</dbReference>
<accession>A0AAE1BQ32</accession>
<feature type="compositionally biased region" description="Basic and acidic residues" evidence="2">
    <location>
        <begin position="438"/>
        <end position="451"/>
    </location>
</feature>
<dbReference type="GO" id="GO:0006139">
    <property type="term" value="P:nucleobase-containing compound metabolic process"/>
    <property type="evidence" value="ECO:0007669"/>
    <property type="project" value="InterPro"/>
</dbReference>
<evidence type="ECO:0000256" key="2">
    <source>
        <dbReference type="SAM" id="MobiDB-lite"/>
    </source>
</evidence>
<dbReference type="SUPFAM" id="SSF53098">
    <property type="entry name" value="Ribonuclease H-like"/>
    <property type="match status" value="1"/>
</dbReference>
<dbReference type="AlphaFoldDB" id="A0AAE1BQ32"/>
<dbReference type="Proteomes" id="UP001286313">
    <property type="component" value="Unassembled WGS sequence"/>
</dbReference>
<evidence type="ECO:0000313" key="5">
    <source>
        <dbReference type="Proteomes" id="UP001286313"/>
    </source>
</evidence>
<keyword evidence="1" id="KW-0175">Coiled coil</keyword>
<dbReference type="PANTHER" id="PTHR46814:SF1">
    <property type="entry name" value="EGALITARIAN, ISOFORM B"/>
    <property type="match status" value="1"/>
</dbReference>
<feature type="region of interest" description="Disordered" evidence="2">
    <location>
        <begin position="438"/>
        <end position="514"/>
    </location>
</feature>
<feature type="compositionally biased region" description="Acidic residues" evidence="2">
    <location>
        <begin position="452"/>
        <end position="471"/>
    </location>
</feature>
<feature type="compositionally biased region" description="Polar residues" evidence="2">
    <location>
        <begin position="95"/>
        <end position="104"/>
    </location>
</feature>
<protein>
    <recommendedName>
        <fullName evidence="3">3'-5' exonuclease domain-containing protein</fullName>
    </recommendedName>
</protein>
<evidence type="ECO:0000313" key="4">
    <source>
        <dbReference type="EMBL" id="KAK3854418.1"/>
    </source>
</evidence>
<keyword evidence="5" id="KW-1185">Reference proteome</keyword>
<dbReference type="GO" id="GO:0008408">
    <property type="term" value="F:3'-5' exonuclease activity"/>
    <property type="evidence" value="ECO:0007669"/>
    <property type="project" value="InterPro"/>
</dbReference>
<dbReference type="EMBL" id="JAWQEG010006585">
    <property type="protein sequence ID" value="KAK3854418.1"/>
    <property type="molecule type" value="Genomic_DNA"/>
</dbReference>
<feature type="compositionally biased region" description="Low complexity" evidence="2">
    <location>
        <begin position="28"/>
        <end position="37"/>
    </location>
</feature>
<dbReference type="GO" id="GO:0003676">
    <property type="term" value="F:nucleic acid binding"/>
    <property type="evidence" value="ECO:0007669"/>
    <property type="project" value="InterPro"/>
</dbReference>
<reference evidence="4" key="1">
    <citation type="submission" date="2023-10" db="EMBL/GenBank/DDBJ databases">
        <title>Genome assemblies of two species of porcelain crab, Petrolisthes cinctipes and Petrolisthes manimaculis (Anomura: Porcellanidae).</title>
        <authorList>
            <person name="Angst P."/>
        </authorList>
    </citation>
    <scope>NUCLEOTIDE SEQUENCE</scope>
    <source>
        <strain evidence="4">PB745_01</strain>
        <tissue evidence="4">Gill</tissue>
    </source>
</reference>
<feature type="compositionally biased region" description="Gly residues" evidence="2">
    <location>
        <begin position="497"/>
        <end position="507"/>
    </location>
</feature>
<feature type="domain" description="3'-5' exonuclease" evidence="3">
    <location>
        <begin position="138"/>
        <end position="350"/>
    </location>
</feature>
<feature type="compositionally biased region" description="Gly residues" evidence="2">
    <location>
        <begin position="479"/>
        <end position="490"/>
    </location>
</feature>
<dbReference type="SMART" id="SM00474">
    <property type="entry name" value="35EXOc"/>
    <property type="match status" value="1"/>
</dbReference>
<name>A0AAE1BQ32_PETCI</name>
<feature type="compositionally biased region" description="Polar residues" evidence="2">
    <location>
        <begin position="123"/>
        <end position="147"/>
    </location>
</feature>
<feature type="region of interest" description="Disordered" evidence="2">
    <location>
        <begin position="1"/>
        <end position="180"/>
    </location>
</feature>
<dbReference type="Gene3D" id="3.30.420.10">
    <property type="entry name" value="Ribonuclease H-like superfamily/Ribonuclease H"/>
    <property type="match status" value="1"/>
</dbReference>
<dbReference type="InterPro" id="IPR002562">
    <property type="entry name" value="3'-5'_exonuclease_dom"/>
</dbReference>
<feature type="coiled-coil region" evidence="1">
    <location>
        <begin position="373"/>
        <end position="407"/>
    </location>
</feature>
<comment type="caution">
    <text evidence="4">The sequence shown here is derived from an EMBL/GenBank/DDBJ whole genome shotgun (WGS) entry which is preliminary data.</text>
</comment>
<gene>
    <name evidence="4" type="ORF">Pcinc_039105</name>
</gene>
<sequence>MVNQPNSPHSPSHSPSPSPSHCNQPTNLSPLSHSLPLSLPPSPTPSPTLPPSLSPSPPPSLSPSPTATNQHLPLSHPHCNQPTSPPLPPALQPTNLSPLPTLTATNQPTSPPLPSPMQPTNQQTSSLPPSLQPTNLSPSPSPTATNQPLPLSLLHSLPPPLPPSLQPTNLSPSSYPHSNQPTNLSLLLSYPQCNQPTSPPLSLPLHPILSAILSPSFPPFPYNYLSYMSCGGNGLARPVAHDCRGDAGALYHQFGVTLRNVFDTQAAHAVLQQQETGKPVYKVKNVSLNTLCRSYNAPVNPRKDQMKNVYRRDQRFWARRPLTEDMIVYAAYDVVALVPTVHQAMKRQLDPGLIPLFEELCREQVEALIQPEEVKQKKKQRKIETEVAELKNKLATTQARAIVLSNREIRLLRYLELSDEEREKLEGSYKVAKKLERLQSKKERDESPDKNGEDEDDNSDYDDYDDRDDGEYPSLSSVGSGGSGGSGGGLLSPRCNGDGGEGRGGGDSFPPSLTASMNMVEQVLSNEAMDRLEKIDRLEAILAVATQGSGSSSPAPPTSSNTRPTSSCCCRCHHDATQTHNPSHTSPPASLLTTFTATTTAPIINNATIASTAPSISNTNIASLTSRFDAQCQTLSTGDIVITKVFFPDSPDNVKDNKK</sequence>
<dbReference type="PANTHER" id="PTHR46814">
    <property type="entry name" value="EGALITARIAN, ISOFORM B"/>
    <property type="match status" value="1"/>
</dbReference>
<evidence type="ECO:0000256" key="1">
    <source>
        <dbReference type="SAM" id="Coils"/>
    </source>
</evidence>
<evidence type="ECO:0000259" key="3">
    <source>
        <dbReference type="SMART" id="SM00474"/>
    </source>
</evidence>
<feature type="compositionally biased region" description="Pro residues" evidence="2">
    <location>
        <begin position="38"/>
        <end position="62"/>
    </location>
</feature>